<feature type="region of interest" description="Disordered" evidence="1">
    <location>
        <begin position="307"/>
        <end position="488"/>
    </location>
</feature>
<reference evidence="3 4" key="1">
    <citation type="journal article" date="2018" name="BMC Genomics">
        <title>Genomic evidence for intraspecific hybridization in a clonal and extremely halotolerant yeast.</title>
        <authorList>
            <person name="Gostincar C."/>
            <person name="Stajich J.E."/>
            <person name="Zupancic J."/>
            <person name="Zalar P."/>
            <person name="Gunde-Cimerman N."/>
        </authorList>
    </citation>
    <scope>NUCLEOTIDE SEQUENCE [LARGE SCALE GENOMIC DNA]</scope>
    <source>
        <strain evidence="3 4">EXF-171</strain>
    </source>
</reference>
<feature type="compositionally biased region" description="Low complexity" evidence="1">
    <location>
        <begin position="441"/>
        <end position="466"/>
    </location>
</feature>
<dbReference type="Proteomes" id="UP000281468">
    <property type="component" value="Unassembled WGS sequence"/>
</dbReference>
<accession>A0A3M7FQI1</accession>
<dbReference type="PANTHER" id="PTHR47349:SF1">
    <property type="entry name" value="AER328WP"/>
    <property type="match status" value="1"/>
</dbReference>
<organism evidence="3 4">
    <name type="scientific">Hortaea werneckii</name>
    <name type="common">Black yeast</name>
    <name type="synonym">Cladosporium werneckii</name>
    <dbReference type="NCBI Taxonomy" id="91943"/>
    <lineage>
        <taxon>Eukaryota</taxon>
        <taxon>Fungi</taxon>
        <taxon>Dikarya</taxon>
        <taxon>Ascomycota</taxon>
        <taxon>Pezizomycotina</taxon>
        <taxon>Dothideomycetes</taxon>
        <taxon>Dothideomycetidae</taxon>
        <taxon>Mycosphaerellales</taxon>
        <taxon>Teratosphaeriaceae</taxon>
        <taxon>Hortaea</taxon>
    </lineage>
</organism>
<feature type="compositionally biased region" description="Polar residues" evidence="1">
    <location>
        <begin position="25"/>
        <end position="34"/>
    </location>
</feature>
<proteinExistence type="predicted"/>
<gene>
    <name evidence="3" type="ORF">D0862_09814</name>
</gene>
<dbReference type="PANTHER" id="PTHR47349">
    <property type="entry name" value="CHROMOSOME 8, WHOLE GENOME SHOTGUN SEQUENCE"/>
    <property type="match status" value="1"/>
</dbReference>
<evidence type="ECO:0000259" key="2">
    <source>
        <dbReference type="Pfam" id="PF26147"/>
    </source>
</evidence>
<evidence type="ECO:0000313" key="4">
    <source>
        <dbReference type="Proteomes" id="UP000281468"/>
    </source>
</evidence>
<comment type="caution">
    <text evidence="3">The sequence shown here is derived from an EMBL/GenBank/DDBJ whole genome shotgun (WGS) entry which is preliminary data.</text>
</comment>
<dbReference type="Pfam" id="PF26147">
    <property type="entry name" value="AB_HYDROLASE_YMC0-YMC35"/>
    <property type="match status" value="1"/>
</dbReference>
<feature type="region of interest" description="Disordered" evidence="1">
    <location>
        <begin position="1"/>
        <end position="293"/>
    </location>
</feature>
<evidence type="ECO:0000256" key="1">
    <source>
        <dbReference type="SAM" id="MobiDB-lite"/>
    </source>
</evidence>
<feature type="compositionally biased region" description="Polar residues" evidence="1">
    <location>
        <begin position="63"/>
        <end position="75"/>
    </location>
</feature>
<dbReference type="InterPro" id="IPR058934">
    <property type="entry name" value="YMC020W-like"/>
</dbReference>
<feature type="compositionally biased region" description="Basic and acidic residues" evidence="1">
    <location>
        <begin position="431"/>
        <end position="440"/>
    </location>
</feature>
<name>A0A3M7FQI1_HORWE</name>
<dbReference type="EMBL" id="QWIQ01000371">
    <property type="protein sequence ID" value="RMY91062.1"/>
    <property type="molecule type" value="Genomic_DNA"/>
</dbReference>
<feature type="compositionally biased region" description="Basic and acidic residues" evidence="1">
    <location>
        <begin position="409"/>
        <end position="419"/>
    </location>
</feature>
<feature type="compositionally biased region" description="Basic and acidic residues" evidence="1">
    <location>
        <begin position="222"/>
        <end position="231"/>
    </location>
</feature>
<sequence>MTGSGKRLARKLLTEGMARKKSKQSAETPVQPSTRRSDESHPAPSAPQKGAESPAETAGGSASGQPSQRGTSWYSGGSWRSKASPVAQVARESISVAKGATSEASEESSRRPSQSVRKSISGSRKSVPLAAEATRVHATSDASDKSKRRLSSEEKLKDVDGVPDSKNSGKGTVIEEAPLPPGPKGVAETQYTESVRSAEAATRPQSGSWFGWWSRPDGYGSDGEKMKQESNKRRKIETEEASGTPLPGSPKSKPQDVRPDDSQQDNNLKAGAAEAAAQWEGLQPEMSTSNASSRSWFGLWSNAQNKQAVDQIGANKQQREDESQKQTPGVNSATAPSATEQGKPPDELANNNAGKDAEDPPKPAGWAFWSADRTKEQAPTPGGTTKEVGELAVADTPSQSHPEAAQFNDQRDRKSKPEVQRTVSLLRRNRSKDEKAKESLSEASKSLMPLDSKQPSSSTSQISTPTETPPKSDSEAPKPVQRGKLPQQRPNAILPSFQATYPQAPSPGYLERLSSYLTQSLRLTTAPEAVRHVYRTAPSHKVKKAIAIGVHGFFPAQLIQRVLGQPTGTSIRFANYAASALKAWCQEKQPEIKDVEIEKVALEGEGYISDRVSTLWKLLLNWMSHLRQADFILIACHSQGVPVAFMLIAKLIQLGCLSPNVRLGVCAMAGINLGPFLEYKSRLFGGSALELFDFCDSDSKVSKSYVESLDVCLRHGVRVTFTGSIDDQLVSLESSLYAPVSHPYVNRAVFVDGRLHAPNFLTHLVVFALKLRNLGISDHGLLRELSGPLAGSLVGGEGHSRVYDDPAVYRLAIDFALESTEISPSTVAPSPTAASSLLAQDKAKERSVNAARRASLSGYPPTLANANSIRRGSLSASTQLPGIAPVIAHYEPPQSGANANPYYLPWAVRGMLSEDAVKRDEKLSEEVAELVKEFDEWRPTSKVLKDVRWRLEGVKSML</sequence>
<protein>
    <recommendedName>
        <fullName evidence="2">YMC020W-like alpha/beta hydrolase domain-containing protein</fullName>
    </recommendedName>
</protein>
<dbReference type="VEuPathDB" id="FungiDB:BTJ68_07948"/>
<feature type="compositionally biased region" description="Basic and acidic residues" evidence="1">
    <location>
        <begin position="142"/>
        <end position="160"/>
    </location>
</feature>
<dbReference type="InterPro" id="IPR058933">
    <property type="entry name" value="YMC020W-like_ab_hydrolase"/>
</dbReference>
<dbReference type="AlphaFoldDB" id="A0A3M7FQI1"/>
<evidence type="ECO:0000313" key="3">
    <source>
        <dbReference type="EMBL" id="RMY91062.1"/>
    </source>
</evidence>
<feature type="domain" description="YMC020W-like alpha/beta hydrolase" evidence="2">
    <location>
        <begin position="494"/>
        <end position="825"/>
    </location>
</feature>
<feature type="compositionally biased region" description="Polar residues" evidence="1">
    <location>
        <begin position="325"/>
        <end position="340"/>
    </location>
</feature>